<dbReference type="Proteomes" id="UP000016931">
    <property type="component" value="Unassembled WGS sequence"/>
</dbReference>
<organism evidence="3 4">
    <name type="scientific">Sphaerulina musiva (strain SO2202)</name>
    <name type="common">Poplar stem canker fungus</name>
    <name type="synonym">Septoria musiva</name>
    <dbReference type="NCBI Taxonomy" id="692275"/>
    <lineage>
        <taxon>Eukaryota</taxon>
        <taxon>Fungi</taxon>
        <taxon>Dikarya</taxon>
        <taxon>Ascomycota</taxon>
        <taxon>Pezizomycotina</taxon>
        <taxon>Dothideomycetes</taxon>
        <taxon>Dothideomycetidae</taxon>
        <taxon>Mycosphaerellales</taxon>
        <taxon>Mycosphaerellaceae</taxon>
        <taxon>Sphaerulina</taxon>
    </lineage>
</organism>
<proteinExistence type="predicted"/>
<dbReference type="EMBL" id="KB456261">
    <property type="protein sequence ID" value="EMF15643.1"/>
    <property type="molecule type" value="Genomic_DNA"/>
</dbReference>
<reference evidence="3 4" key="1">
    <citation type="journal article" date="2012" name="PLoS Pathog.">
        <title>Diverse lifestyles and strategies of plant pathogenesis encoded in the genomes of eighteen Dothideomycetes fungi.</title>
        <authorList>
            <person name="Ohm R.A."/>
            <person name="Feau N."/>
            <person name="Henrissat B."/>
            <person name="Schoch C.L."/>
            <person name="Horwitz B.A."/>
            <person name="Barry K.W."/>
            <person name="Condon B.J."/>
            <person name="Copeland A.C."/>
            <person name="Dhillon B."/>
            <person name="Glaser F."/>
            <person name="Hesse C.N."/>
            <person name="Kosti I."/>
            <person name="LaButti K."/>
            <person name="Lindquist E.A."/>
            <person name="Lucas S."/>
            <person name="Salamov A.A."/>
            <person name="Bradshaw R.E."/>
            <person name="Ciuffetti L."/>
            <person name="Hamelin R.C."/>
            <person name="Kema G.H.J."/>
            <person name="Lawrence C."/>
            <person name="Scott J.A."/>
            <person name="Spatafora J.W."/>
            <person name="Turgeon B.G."/>
            <person name="de Wit P.J.G.M."/>
            <person name="Zhong S."/>
            <person name="Goodwin S.B."/>
            <person name="Grigoriev I.V."/>
        </authorList>
    </citation>
    <scope>NUCLEOTIDE SEQUENCE [LARGE SCALE GENOMIC DNA]</scope>
    <source>
        <strain evidence="3 4">SO2202</strain>
    </source>
</reference>
<dbReference type="eggNOG" id="ENOG502S0H8">
    <property type="taxonomic scope" value="Eukaryota"/>
</dbReference>
<evidence type="ECO:0000259" key="2">
    <source>
        <dbReference type="Pfam" id="PF01636"/>
    </source>
</evidence>
<name>M3CPG9_SPHMS</name>
<dbReference type="STRING" id="692275.M3CPG9"/>
<dbReference type="InterPro" id="IPR011009">
    <property type="entry name" value="Kinase-like_dom_sf"/>
</dbReference>
<dbReference type="Pfam" id="PF01636">
    <property type="entry name" value="APH"/>
    <property type="match status" value="1"/>
</dbReference>
<feature type="region of interest" description="Disordered" evidence="1">
    <location>
        <begin position="198"/>
        <end position="220"/>
    </location>
</feature>
<dbReference type="Gene3D" id="3.90.1200.10">
    <property type="match status" value="1"/>
</dbReference>
<dbReference type="GeneID" id="27905872"/>
<gene>
    <name evidence="3" type="ORF">SEPMUDRAFT_39168</name>
</gene>
<protein>
    <recommendedName>
        <fullName evidence="2">Aminoglycoside phosphotransferase domain-containing protein</fullName>
    </recommendedName>
</protein>
<accession>M3CPG9</accession>
<evidence type="ECO:0000313" key="3">
    <source>
        <dbReference type="EMBL" id="EMF15643.1"/>
    </source>
</evidence>
<evidence type="ECO:0000313" key="4">
    <source>
        <dbReference type="Proteomes" id="UP000016931"/>
    </source>
</evidence>
<dbReference type="InterPro" id="IPR002575">
    <property type="entry name" value="Aminoglycoside_PTrfase"/>
</dbReference>
<feature type="compositionally biased region" description="Acidic residues" evidence="1">
    <location>
        <begin position="201"/>
        <end position="212"/>
    </location>
</feature>
<keyword evidence="4" id="KW-1185">Reference proteome</keyword>
<dbReference type="AlphaFoldDB" id="M3CPG9"/>
<sequence length="440" mass="48193">MASVVPVPVVTAAEDGIREFLATTCGAPSADAHISAADLISSCRDDYGRGGHNTVLFLPVATQGGCSYTVVVVVVVSSSSSRSSSTDPGASRLVLQLRSLRYAVVGAILRDAARIFPRWAPKLIRDEILALGGGYLGDGGMMIQVLEMSFVGGMKFDDVVGMVHEKMLGEVVLSKLENLLGDMASFFATAYYEGIKHEKKEEEEEEKDESDEENRRSWQKHKCTGIIGSSIPQRLQSLEQHLPSPELRHIAHISRQSYAQGTLDMLPIVLNHGDLLPCNLLVDPSTWHLTGVVDWAEAEYLPFGMTLYGIEHLLGGYMYRDMTEMSPGGEGGGGKDSASFVFYQEANMLREMFWNQLLGRVHVFRRSDMWHAMCLSRTIGILLWHGIAWDGGKRDRVVDYQRDGEEVSCLEQMLGVTSSSSSSQSSSGQAVCAVQDAFLG</sequence>
<dbReference type="SUPFAM" id="SSF56112">
    <property type="entry name" value="Protein kinase-like (PK-like)"/>
    <property type="match status" value="1"/>
</dbReference>
<feature type="domain" description="Aminoglycoside phosphotransferase" evidence="2">
    <location>
        <begin position="261"/>
        <end position="300"/>
    </location>
</feature>
<dbReference type="OrthoDB" id="5598852at2759"/>
<dbReference type="HOGENOM" id="CLU_038193_2_0_1"/>
<dbReference type="RefSeq" id="XP_016763764.1">
    <property type="nucleotide sequence ID" value="XM_016908735.1"/>
</dbReference>
<evidence type="ECO:0000256" key="1">
    <source>
        <dbReference type="SAM" id="MobiDB-lite"/>
    </source>
</evidence>